<feature type="transmembrane region" description="Helical" evidence="1">
    <location>
        <begin position="122"/>
        <end position="144"/>
    </location>
</feature>
<reference evidence="3" key="1">
    <citation type="submission" date="2025-08" db="UniProtKB">
        <authorList>
            <consortium name="RefSeq"/>
        </authorList>
    </citation>
    <scope>IDENTIFICATION</scope>
    <source>
        <tissue evidence="3">Whole sample</tissue>
    </source>
</reference>
<proteinExistence type="predicted"/>
<dbReference type="Proteomes" id="UP000694844">
    <property type="component" value="Chromosome 7"/>
</dbReference>
<organism evidence="2 3">
    <name type="scientific">Crassostrea virginica</name>
    <name type="common">Eastern oyster</name>
    <dbReference type="NCBI Taxonomy" id="6565"/>
    <lineage>
        <taxon>Eukaryota</taxon>
        <taxon>Metazoa</taxon>
        <taxon>Spiralia</taxon>
        <taxon>Lophotrochozoa</taxon>
        <taxon>Mollusca</taxon>
        <taxon>Bivalvia</taxon>
        <taxon>Autobranchia</taxon>
        <taxon>Pteriomorphia</taxon>
        <taxon>Ostreida</taxon>
        <taxon>Ostreoidea</taxon>
        <taxon>Ostreidae</taxon>
        <taxon>Crassostrea</taxon>
    </lineage>
</organism>
<dbReference type="Gene3D" id="2.170.300.10">
    <property type="entry name" value="Tie2 ligand-binding domain superfamily"/>
    <property type="match status" value="1"/>
</dbReference>
<name>A0A8B8AIL9_CRAVI</name>
<dbReference type="RefSeq" id="XP_022291015.1">
    <property type="nucleotide sequence ID" value="XM_022435307.1"/>
</dbReference>
<dbReference type="AlphaFoldDB" id="A0A8B8AIL9"/>
<gene>
    <name evidence="3" type="primary">LOC111102519</name>
</gene>
<dbReference type="KEGG" id="cvn:111102519"/>
<evidence type="ECO:0000313" key="3">
    <source>
        <dbReference type="RefSeq" id="XP_022291015.1"/>
    </source>
</evidence>
<keyword evidence="1" id="KW-1133">Transmembrane helix</keyword>
<keyword evidence="2" id="KW-1185">Reference proteome</keyword>
<keyword evidence="1" id="KW-0472">Membrane</keyword>
<evidence type="ECO:0000313" key="2">
    <source>
        <dbReference type="Proteomes" id="UP000694844"/>
    </source>
</evidence>
<evidence type="ECO:0000256" key="1">
    <source>
        <dbReference type="SAM" id="Phobius"/>
    </source>
</evidence>
<protein>
    <submittedName>
        <fullName evidence="3">Uncharacterized protein LOC111102519 isoform X1</fullName>
    </submittedName>
</protein>
<dbReference type="GeneID" id="111102519"/>
<accession>A0A8B8AIL9</accession>
<sequence length="163" mass="18541">MIVMYDCIFIIHTFFSNRRPLECCKGYRVGGLNRTTCLECAPGFYGPTCIFACRYPNYGGGCQSECHCLKEHCNNIIGCSDKSSDDPKIPKIFYASNINHTSLKEMFQAKSTWNSLDQKHKAMLVSICIVGTVFLILISVYMYLTKSRSADAIISYYCFRQNK</sequence>
<dbReference type="OrthoDB" id="6205355at2759"/>
<keyword evidence="1" id="KW-0812">Transmembrane</keyword>